<reference evidence="3" key="1">
    <citation type="submission" date="2021-08" db="EMBL/GenBank/DDBJ databases">
        <title>WGS assembly of Ceratopteris richardii.</title>
        <authorList>
            <person name="Marchant D.B."/>
            <person name="Chen G."/>
            <person name="Jenkins J."/>
            <person name="Shu S."/>
            <person name="Leebens-Mack J."/>
            <person name="Grimwood J."/>
            <person name="Schmutz J."/>
            <person name="Soltis P."/>
            <person name="Soltis D."/>
            <person name="Chen Z.-H."/>
        </authorList>
    </citation>
    <scope>NUCLEOTIDE SEQUENCE</scope>
    <source>
        <strain evidence="3">Whitten #5841</strain>
        <tissue evidence="3">Leaf</tissue>
    </source>
</reference>
<evidence type="ECO:0000313" key="4">
    <source>
        <dbReference type="Proteomes" id="UP000825935"/>
    </source>
</evidence>
<evidence type="ECO:0000256" key="1">
    <source>
        <dbReference type="ARBA" id="ARBA00004906"/>
    </source>
</evidence>
<dbReference type="InterPro" id="IPR011333">
    <property type="entry name" value="SKP1/BTB/POZ_sf"/>
</dbReference>
<dbReference type="Gene3D" id="2.60.120.920">
    <property type="match status" value="1"/>
</dbReference>
<sequence>MVNDPACSDMEFVTKDGNRVWVNRHILAMASPLFSAMLTNGVTRDSTASSVPLPSITTAGLLPTLEFLYTGSLRPRRFPFSLSSASAVLHAARFLLLPSLEQSVTTFFAESMDELLSQGSVSPVEALSYLSEAVDMPLPLAHGVLTKLVSKVPDASALDPQAIANFSADALQLYLQRTRRASLIYDGFEYPRVRCTLIWCAISMNSVELTQLLCNYLPAREELALQSNADRSALQKKFKLLESDLNGEFRPWLRYLDLFRVHLDVLTDVFFPIGIIPQSYLVHVLAFQIFYANDIVFLRWKKISPGETVSSGESMSLQMTVVNNGHTIQCSGKNQNLTPSFSSKKLLESSYSPKRLRFAVAEMPITQAMQTYEWDFVVEKESLFMSLGFCSAEALSKEDNGFWAGYQPFSWVLHNIGYLFHGSNVGKPYAKGFGQGSRIRVHINMVKSTCRFRVDDKVYGIAWNEIPETIYPAAVLTFPAIVRLEPATDERRKRLSECLQATL</sequence>
<dbReference type="Proteomes" id="UP000825935">
    <property type="component" value="Chromosome 11"/>
</dbReference>
<feature type="domain" description="BTB" evidence="2">
    <location>
        <begin position="8"/>
        <end position="77"/>
    </location>
</feature>
<protein>
    <recommendedName>
        <fullName evidence="2">BTB domain-containing protein</fullName>
    </recommendedName>
</protein>
<keyword evidence="4" id="KW-1185">Reference proteome</keyword>
<dbReference type="OrthoDB" id="6359816at2759"/>
<proteinExistence type="predicted"/>
<dbReference type="SUPFAM" id="SSF54695">
    <property type="entry name" value="POZ domain"/>
    <property type="match status" value="1"/>
</dbReference>
<name>A0A8T2TW23_CERRI</name>
<dbReference type="InterPro" id="IPR000210">
    <property type="entry name" value="BTB/POZ_dom"/>
</dbReference>
<dbReference type="InterPro" id="IPR013320">
    <property type="entry name" value="ConA-like_dom_sf"/>
</dbReference>
<dbReference type="AlphaFoldDB" id="A0A8T2TW23"/>
<dbReference type="InterPro" id="IPR003877">
    <property type="entry name" value="SPRY_dom"/>
</dbReference>
<comment type="caution">
    <text evidence="3">The sequence shown here is derived from an EMBL/GenBank/DDBJ whole genome shotgun (WGS) entry which is preliminary data.</text>
</comment>
<accession>A0A8T2TW23</accession>
<evidence type="ECO:0000313" key="3">
    <source>
        <dbReference type="EMBL" id="KAH7425793.1"/>
    </source>
</evidence>
<dbReference type="Pfam" id="PF00622">
    <property type="entry name" value="SPRY"/>
    <property type="match status" value="1"/>
</dbReference>
<comment type="pathway">
    <text evidence="1">Protein modification; protein ubiquitination.</text>
</comment>
<dbReference type="EMBL" id="CM035416">
    <property type="protein sequence ID" value="KAH7425793.1"/>
    <property type="molecule type" value="Genomic_DNA"/>
</dbReference>
<dbReference type="SMART" id="SM00225">
    <property type="entry name" value="BTB"/>
    <property type="match status" value="1"/>
</dbReference>
<dbReference type="SUPFAM" id="SSF49899">
    <property type="entry name" value="Concanavalin A-like lectins/glucanases"/>
    <property type="match status" value="1"/>
</dbReference>
<dbReference type="Pfam" id="PF00651">
    <property type="entry name" value="BTB"/>
    <property type="match status" value="1"/>
</dbReference>
<organism evidence="3 4">
    <name type="scientific">Ceratopteris richardii</name>
    <name type="common">Triangle waterfern</name>
    <dbReference type="NCBI Taxonomy" id="49495"/>
    <lineage>
        <taxon>Eukaryota</taxon>
        <taxon>Viridiplantae</taxon>
        <taxon>Streptophyta</taxon>
        <taxon>Embryophyta</taxon>
        <taxon>Tracheophyta</taxon>
        <taxon>Polypodiopsida</taxon>
        <taxon>Polypodiidae</taxon>
        <taxon>Polypodiales</taxon>
        <taxon>Pteridineae</taxon>
        <taxon>Pteridaceae</taxon>
        <taxon>Parkerioideae</taxon>
        <taxon>Ceratopteris</taxon>
    </lineage>
</organism>
<dbReference type="PROSITE" id="PS50097">
    <property type="entry name" value="BTB"/>
    <property type="match status" value="1"/>
</dbReference>
<gene>
    <name evidence="3" type="ORF">KP509_11G071600</name>
</gene>
<evidence type="ECO:0000259" key="2">
    <source>
        <dbReference type="PROSITE" id="PS50097"/>
    </source>
</evidence>
<dbReference type="InterPro" id="IPR043136">
    <property type="entry name" value="B30.2/SPRY_sf"/>
</dbReference>
<dbReference type="Gene3D" id="3.30.710.10">
    <property type="entry name" value="Potassium Channel Kv1.1, Chain A"/>
    <property type="match status" value="1"/>
</dbReference>